<organism evidence="1 2">
    <name type="scientific">Colocasia esculenta</name>
    <name type="common">Wild taro</name>
    <name type="synonym">Arum esculentum</name>
    <dbReference type="NCBI Taxonomy" id="4460"/>
    <lineage>
        <taxon>Eukaryota</taxon>
        <taxon>Viridiplantae</taxon>
        <taxon>Streptophyta</taxon>
        <taxon>Embryophyta</taxon>
        <taxon>Tracheophyta</taxon>
        <taxon>Spermatophyta</taxon>
        <taxon>Magnoliopsida</taxon>
        <taxon>Liliopsida</taxon>
        <taxon>Araceae</taxon>
        <taxon>Aroideae</taxon>
        <taxon>Colocasieae</taxon>
        <taxon>Colocasia</taxon>
    </lineage>
</organism>
<accession>A0A843VTV2</accession>
<keyword evidence="2" id="KW-1185">Reference proteome</keyword>
<protein>
    <submittedName>
        <fullName evidence="1">Uncharacterized protein</fullName>
    </submittedName>
</protein>
<feature type="non-terminal residue" evidence="1">
    <location>
        <position position="83"/>
    </location>
</feature>
<comment type="caution">
    <text evidence="1">The sequence shown here is derived from an EMBL/GenBank/DDBJ whole genome shotgun (WGS) entry which is preliminary data.</text>
</comment>
<dbReference type="Proteomes" id="UP000652761">
    <property type="component" value="Unassembled WGS sequence"/>
</dbReference>
<reference evidence="1" key="1">
    <citation type="submission" date="2017-07" db="EMBL/GenBank/DDBJ databases">
        <title>Taro Niue Genome Assembly and Annotation.</title>
        <authorList>
            <person name="Atibalentja N."/>
            <person name="Keating K."/>
            <person name="Fields C.J."/>
        </authorList>
    </citation>
    <scope>NUCLEOTIDE SEQUENCE</scope>
    <source>
        <strain evidence="1">Niue_2</strain>
        <tissue evidence="1">Leaf</tissue>
    </source>
</reference>
<evidence type="ECO:0000313" key="1">
    <source>
        <dbReference type="EMBL" id="MQL94619.1"/>
    </source>
</evidence>
<evidence type="ECO:0000313" key="2">
    <source>
        <dbReference type="Proteomes" id="UP000652761"/>
    </source>
</evidence>
<name>A0A843VTV2_COLES</name>
<gene>
    <name evidence="1" type="ORF">Taro_027278</name>
</gene>
<dbReference type="EMBL" id="NMUH01001696">
    <property type="protein sequence ID" value="MQL94619.1"/>
    <property type="molecule type" value="Genomic_DNA"/>
</dbReference>
<dbReference type="AlphaFoldDB" id="A0A843VTV2"/>
<proteinExistence type="predicted"/>
<sequence>MACSFWRWSKTWKSPFCRQKLFWELYGLGSPLGYEDHGRSVSTHRQTMSTPLASTVLTASWDSHLVSTHRWTMSTPQEYVCFD</sequence>